<reference evidence="7 8" key="1">
    <citation type="journal article" date="2015" name="Nat. Commun.">
        <title>Lucilia cuprina genome unlocks parasitic fly biology to underpin future interventions.</title>
        <authorList>
            <person name="Anstead C.A."/>
            <person name="Korhonen P.K."/>
            <person name="Young N.D."/>
            <person name="Hall R.S."/>
            <person name="Jex A.R."/>
            <person name="Murali S.C."/>
            <person name="Hughes D.S."/>
            <person name="Lee S.F."/>
            <person name="Perry T."/>
            <person name="Stroehlein A.J."/>
            <person name="Ansell B.R."/>
            <person name="Breugelmans B."/>
            <person name="Hofmann A."/>
            <person name="Qu J."/>
            <person name="Dugan S."/>
            <person name="Lee S.L."/>
            <person name="Chao H."/>
            <person name="Dinh H."/>
            <person name="Han Y."/>
            <person name="Doddapaneni H.V."/>
            <person name="Worley K.C."/>
            <person name="Muzny D.M."/>
            <person name="Ioannidis P."/>
            <person name="Waterhouse R.M."/>
            <person name="Zdobnov E.M."/>
            <person name="James P.J."/>
            <person name="Bagnall N.H."/>
            <person name="Kotze A.C."/>
            <person name="Gibbs R.A."/>
            <person name="Richards S."/>
            <person name="Batterham P."/>
            <person name="Gasser R.B."/>
        </authorList>
    </citation>
    <scope>NUCLEOTIDE SEQUENCE [LARGE SCALE GENOMIC DNA]</scope>
    <source>
        <strain evidence="7 8">LS</strain>
        <tissue evidence="7">Full body</tissue>
    </source>
</reference>
<dbReference type="OMA" id="MRIPDKL"/>
<dbReference type="PANTHER" id="PTHR13339:SF0">
    <property type="entry name" value="COP9 SIGNALOSOME COMPLEX SUBUNIT 8"/>
    <property type="match status" value="1"/>
</dbReference>
<dbReference type="GO" id="GO:0010387">
    <property type="term" value="P:COP9 signalosome assembly"/>
    <property type="evidence" value="ECO:0007669"/>
    <property type="project" value="InterPro"/>
</dbReference>
<keyword evidence="4" id="KW-0736">Signalosome</keyword>
<evidence type="ECO:0000313" key="7">
    <source>
        <dbReference type="EMBL" id="KNC27473.1"/>
    </source>
</evidence>
<evidence type="ECO:0000256" key="4">
    <source>
        <dbReference type="ARBA" id="ARBA00022790"/>
    </source>
</evidence>
<evidence type="ECO:0000256" key="2">
    <source>
        <dbReference type="ARBA" id="ARBA00004496"/>
    </source>
</evidence>
<accession>A0A0L0C511</accession>
<evidence type="ECO:0000256" key="5">
    <source>
        <dbReference type="ARBA" id="ARBA00023242"/>
    </source>
</evidence>
<dbReference type="GO" id="GO:0005737">
    <property type="term" value="C:cytoplasm"/>
    <property type="evidence" value="ECO:0007669"/>
    <property type="project" value="UniProtKB-SubCell"/>
</dbReference>
<comment type="subcellular location">
    <subcellularLocation>
        <location evidence="2">Cytoplasm</location>
    </subcellularLocation>
    <subcellularLocation>
        <location evidence="1">Nucleus</location>
    </subcellularLocation>
</comment>
<feature type="domain" description="CSN8/PSMD8/EIF3K" evidence="6">
    <location>
        <begin position="25"/>
        <end position="158"/>
    </location>
</feature>
<comment type="caution">
    <text evidence="7">The sequence shown here is derived from an EMBL/GenBank/DDBJ whole genome shotgun (WGS) entry which is preliminary data.</text>
</comment>
<dbReference type="EMBL" id="JRES01000895">
    <property type="protein sequence ID" value="KNC27473.1"/>
    <property type="molecule type" value="Genomic_DNA"/>
</dbReference>
<name>A0A0L0C511_LUCCU</name>
<dbReference type="PANTHER" id="PTHR13339">
    <property type="entry name" value="COP9 SIGNALOSOME COMPLEX SUBUNIT 8"/>
    <property type="match status" value="1"/>
</dbReference>
<dbReference type="STRING" id="7375.A0A0L0C511"/>
<dbReference type="GO" id="GO:0008180">
    <property type="term" value="C:COP9 signalosome"/>
    <property type="evidence" value="ECO:0007669"/>
    <property type="project" value="UniProtKB-KW"/>
</dbReference>
<dbReference type="Proteomes" id="UP000037069">
    <property type="component" value="Unassembled WGS sequence"/>
</dbReference>
<dbReference type="InterPro" id="IPR033205">
    <property type="entry name" value="COP9_CSN8"/>
</dbReference>
<keyword evidence="8" id="KW-1185">Reference proteome</keyword>
<dbReference type="OrthoDB" id="5351233at2759"/>
<protein>
    <submittedName>
        <fullName evidence="7">COP9 signalosome complex subunit 8</fullName>
    </submittedName>
</protein>
<keyword evidence="3" id="KW-0963">Cytoplasm</keyword>
<evidence type="ECO:0000313" key="8">
    <source>
        <dbReference type="Proteomes" id="UP000037069"/>
    </source>
</evidence>
<organism evidence="7 8">
    <name type="scientific">Lucilia cuprina</name>
    <name type="common">Green bottle fly</name>
    <name type="synonym">Australian sheep blowfly</name>
    <dbReference type="NCBI Taxonomy" id="7375"/>
    <lineage>
        <taxon>Eukaryota</taxon>
        <taxon>Metazoa</taxon>
        <taxon>Ecdysozoa</taxon>
        <taxon>Arthropoda</taxon>
        <taxon>Hexapoda</taxon>
        <taxon>Insecta</taxon>
        <taxon>Pterygota</taxon>
        <taxon>Neoptera</taxon>
        <taxon>Endopterygota</taxon>
        <taxon>Diptera</taxon>
        <taxon>Brachycera</taxon>
        <taxon>Muscomorpha</taxon>
        <taxon>Oestroidea</taxon>
        <taxon>Calliphoridae</taxon>
        <taxon>Luciliinae</taxon>
        <taxon>Lucilia</taxon>
    </lineage>
</organism>
<evidence type="ECO:0000256" key="3">
    <source>
        <dbReference type="ARBA" id="ARBA00022490"/>
    </source>
</evidence>
<keyword evidence="5" id="KW-0539">Nucleus</keyword>
<dbReference type="GO" id="GO:0000338">
    <property type="term" value="P:protein deneddylation"/>
    <property type="evidence" value="ECO:0007669"/>
    <property type="project" value="InterPro"/>
</dbReference>
<sequence length="184" mass="21546">MEKYNEQIELLEKEELEMPTSEINLYIKLMAYYLVQNKLFDAKFLWSRIPVNFKAETKELQRLNELQKNLASNNLAEVLINISKTEWSDEIKGVMDDLKEITMENIFRLIGNSYTSILDETLVSLTNLHEDQFKQKCTDLDWTVENCDQQLVIHPKKPASIANNNADSEYQLSKLTEFVSFLEN</sequence>
<gene>
    <name evidence="7" type="ORF">FF38_08985</name>
</gene>
<evidence type="ECO:0000256" key="1">
    <source>
        <dbReference type="ARBA" id="ARBA00004123"/>
    </source>
</evidence>
<dbReference type="InterPro" id="IPR033464">
    <property type="entry name" value="CSN8_PSD8_EIF3K"/>
</dbReference>
<dbReference type="Pfam" id="PF10075">
    <property type="entry name" value="CSN8_PSD8_EIF3K"/>
    <property type="match status" value="1"/>
</dbReference>
<proteinExistence type="predicted"/>
<evidence type="ECO:0000259" key="6">
    <source>
        <dbReference type="Pfam" id="PF10075"/>
    </source>
</evidence>
<dbReference type="AlphaFoldDB" id="A0A0L0C511"/>